<dbReference type="AlphaFoldDB" id="G0SGS7"/>
<dbReference type="KEGG" id="cthr:CTHT_0067410"/>
<dbReference type="Proteomes" id="UP000008066">
    <property type="component" value="Unassembled WGS sequence"/>
</dbReference>
<dbReference type="GeneID" id="18260779"/>
<organism evidence="2">
    <name type="scientific">Chaetomium thermophilum (strain DSM 1495 / CBS 144.50 / IMI 039719)</name>
    <name type="common">Thermochaetoides thermophila</name>
    <dbReference type="NCBI Taxonomy" id="759272"/>
    <lineage>
        <taxon>Eukaryota</taxon>
        <taxon>Fungi</taxon>
        <taxon>Dikarya</taxon>
        <taxon>Ascomycota</taxon>
        <taxon>Pezizomycotina</taxon>
        <taxon>Sordariomycetes</taxon>
        <taxon>Sordariomycetidae</taxon>
        <taxon>Sordariales</taxon>
        <taxon>Chaetomiaceae</taxon>
        <taxon>Thermochaetoides</taxon>
    </lineage>
</organism>
<dbReference type="EMBL" id="GL988047">
    <property type="protein sequence ID" value="EGS17416.1"/>
    <property type="molecule type" value="Genomic_DNA"/>
</dbReference>
<dbReference type="HOGENOM" id="CLU_1618814_0_0_1"/>
<sequence>MPADSDVANLDLAPAFHASEIMQRLRDELSPPAVERLRSSFIKLSSSVTRDQLLSSGRQRRYCASAARQAVGSLWDREHLPSPRGEMAGRASPADWTGRVQAVRGRQGRFDSLNGRFLGLKTATFDGASRSIAPAWDEQDPDSLIMRHWESEVKIRMIGPGGAD</sequence>
<evidence type="ECO:0000313" key="2">
    <source>
        <dbReference type="Proteomes" id="UP000008066"/>
    </source>
</evidence>
<dbReference type="RefSeq" id="XP_006697034.1">
    <property type="nucleotide sequence ID" value="XM_006696971.1"/>
</dbReference>
<protein>
    <submittedName>
        <fullName evidence="1">Uncharacterized protein</fullName>
    </submittedName>
</protein>
<accession>G0SGS7</accession>
<reference evidence="1 2" key="1">
    <citation type="journal article" date="2011" name="Cell">
        <title>Insight into structure and assembly of the nuclear pore complex by utilizing the genome of a eukaryotic thermophile.</title>
        <authorList>
            <person name="Amlacher S."/>
            <person name="Sarges P."/>
            <person name="Flemming D."/>
            <person name="van Noort V."/>
            <person name="Kunze R."/>
            <person name="Devos D.P."/>
            <person name="Arumugam M."/>
            <person name="Bork P."/>
            <person name="Hurt E."/>
        </authorList>
    </citation>
    <scope>NUCLEOTIDE SEQUENCE [LARGE SCALE GENOMIC DNA]</scope>
    <source>
        <strain evidence="2">DSM 1495 / CBS 144.50 / IMI 039719</strain>
    </source>
</reference>
<name>G0SGS7_CHATD</name>
<gene>
    <name evidence="1" type="ORF">CTHT_0067410</name>
</gene>
<evidence type="ECO:0000313" key="1">
    <source>
        <dbReference type="EMBL" id="EGS17416.1"/>
    </source>
</evidence>
<keyword evidence="2" id="KW-1185">Reference proteome</keyword>
<proteinExistence type="predicted"/>